<dbReference type="Proteomes" id="UP000199180">
    <property type="component" value="Unassembled WGS sequence"/>
</dbReference>
<dbReference type="PANTHER" id="PTHR38340:SF1">
    <property type="entry name" value="S-LAYER PROTEIN"/>
    <property type="match status" value="1"/>
</dbReference>
<evidence type="ECO:0000256" key="1">
    <source>
        <dbReference type="ARBA" id="ARBA00001913"/>
    </source>
</evidence>
<evidence type="ECO:0000256" key="2">
    <source>
        <dbReference type="ARBA" id="ARBA00004613"/>
    </source>
</evidence>
<evidence type="ECO:0000313" key="11">
    <source>
        <dbReference type="EMBL" id="SES92023.1"/>
    </source>
</evidence>
<dbReference type="CDD" id="cd04277">
    <property type="entry name" value="ZnMc_serralysin_like"/>
    <property type="match status" value="1"/>
</dbReference>
<evidence type="ECO:0000256" key="3">
    <source>
        <dbReference type="ARBA" id="ARBA00009490"/>
    </source>
</evidence>
<dbReference type="GO" id="GO:0005615">
    <property type="term" value="C:extracellular space"/>
    <property type="evidence" value="ECO:0007669"/>
    <property type="project" value="InterPro"/>
</dbReference>
<dbReference type="InterPro" id="IPR001818">
    <property type="entry name" value="Pept_M10_metallopeptidase"/>
</dbReference>
<evidence type="ECO:0000256" key="4">
    <source>
        <dbReference type="ARBA" id="ARBA00022525"/>
    </source>
</evidence>
<keyword evidence="4" id="KW-0964">Secreted</keyword>
<evidence type="ECO:0000259" key="10">
    <source>
        <dbReference type="SMART" id="SM00235"/>
    </source>
</evidence>
<feature type="domain" description="Peptidase metallopeptidase" evidence="10">
    <location>
        <begin position="24"/>
        <end position="167"/>
    </location>
</feature>
<keyword evidence="8" id="KW-0378">Hydrolase</keyword>
<dbReference type="PRINTS" id="PR00313">
    <property type="entry name" value="CABNDNGRPT"/>
</dbReference>
<accession>A0A1I0AE90</accession>
<dbReference type="InterPro" id="IPR013858">
    <property type="entry name" value="Peptidase_M10B_C"/>
</dbReference>
<dbReference type="SUPFAM" id="SSF51120">
    <property type="entry name" value="beta-Roll"/>
    <property type="match status" value="2"/>
</dbReference>
<dbReference type="OrthoDB" id="733404at2"/>
<dbReference type="Gene3D" id="2.150.10.10">
    <property type="entry name" value="Serralysin-like metalloprotease, C-terminal"/>
    <property type="match status" value="3"/>
</dbReference>
<dbReference type="GO" id="GO:0006508">
    <property type="term" value="P:proteolysis"/>
    <property type="evidence" value="ECO:0007669"/>
    <property type="project" value="UniProtKB-KW"/>
</dbReference>
<comment type="similarity">
    <text evidence="3">Belongs to the peptidase M10B family.</text>
</comment>
<dbReference type="SMART" id="SM00235">
    <property type="entry name" value="ZnMc"/>
    <property type="match status" value="1"/>
</dbReference>
<dbReference type="GO" id="GO:0005509">
    <property type="term" value="F:calcium ion binding"/>
    <property type="evidence" value="ECO:0007669"/>
    <property type="project" value="InterPro"/>
</dbReference>
<comment type="cofactor">
    <cofactor evidence="1">
        <name>Ca(2+)</name>
        <dbReference type="ChEBI" id="CHEBI:29108"/>
    </cofactor>
</comment>
<organism evidence="11 12">
    <name type="scientific">Paracoccus homiensis</name>
    <dbReference type="NCBI Taxonomy" id="364199"/>
    <lineage>
        <taxon>Bacteria</taxon>
        <taxon>Pseudomonadati</taxon>
        <taxon>Pseudomonadota</taxon>
        <taxon>Alphaproteobacteria</taxon>
        <taxon>Rhodobacterales</taxon>
        <taxon>Paracoccaceae</taxon>
        <taxon>Paracoccus</taxon>
    </lineage>
</organism>
<sequence>MSHQTNLQIARYLTTGFYEDTGRPASSFPISSTGMLTVFETLASPAVARLADYALSAWTSVSGIGFRQNGTNQNHDIKLQDSASGAWSQTWYLGNGDSTKSVVNVSQDWSATYGTQLISYTTQTWIHEIGHALGLGHSGPYNGSASIADAVLQQDSWQRTVMSYFAPWENPSVNADASYVLTPMPADIVAVHSLYGTPSGIRTGADVYGYDGTASGAYAAITTLLENSASVRPFFFTIFDQGGRDTINMSQDGRSQTVNLRPDTFSSVLGGTNNMGIAHETLIENYVAGSGADRVGGNWLANDIRGLGGNDRLDGRWGNDVLRGDLGNDTLLGGRGNDRLWGNQNSDRLFGGDGDDSLDGGIGNDTLEGQNGADRLFGADGRDTLIGGHGWDKLFGGAGDDRLIGGSYSDGLWGGAGADQFVFGWAANSDTSRDRVWDFRAGVDHIDLRGMGLNFIGRRGFDGSDAVLRKWTDEYGTHLTADRDGDRDADFHLVLRGISDVAADDLWL</sequence>
<gene>
    <name evidence="11" type="ORF">SAMN04489858_102193</name>
</gene>
<keyword evidence="6" id="KW-0479">Metal-binding</keyword>
<dbReference type="Pfam" id="PF00413">
    <property type="entry name" value="Peptidase_M10"/>
    <property type="match status" value="1"/>
</dbReference>
<dbReference type="Gene3D" id="3.40.390.10">
    <property type="entry name" value="Collagenase (Catalytic Domain)"/>
    <property type="match status" value="1"/>
</dbReference>
<keyword evidence="12" id="KW-1185">Reference proteome</keyword>
<dbReference type="Pfam" id="PF08548">
    <property type="entry name" value="Peptidase_M10_C"/>
    <property type="match status" value="1"/>
</dbReference>
<dbReference type="InterPro" id="IPR034033">
    <property type="entry name" value="Serralysin-like"/>
</dbReference>
<dbReference type="PROSITE" id="PS00330">
    <property type="entry name" value="HEMOLYSIN_CALCIUM"/>
    <property type="match status" value="3"/>
</dbReference>
<dbReference type="SUPFAM" id="SSF55486">
    <property type="entry name" value="Metalloproteases ('zincins'), catalytic domain"/>
    <property type="match status" value="1"/>
</dbReference>
<dbReference type="InterPro" id="IPR050557">
    <property type="entry name" value="RTX_toxin/Mannuronan_C5-epim"/>
</dbReference>
<dbReference type="GO" id="GO:0031012">
    <property type="term" value="C:extracellular matrix"/>
    <property type="evidence" value="ECO:0007669"/>
    <property type="project" value="InterPro"/>
</dbReference>
<dbReference type="PANTHER" id="PTHR38340">
    <property type="entry name" value="S-LAYER PROTEIN"/>
    <property type="match status" value="1"/>
</dbReference>
<reference evidence="11 12" key="1">
    <citation type="submission" date="2016-10" db="EMBL/GenBank/DDBJ databases">
        <authorList>
            <person name="de Groot N.N."/>
        </authorList>
    </citation>
    <scope>NUCLEOTIDE SEQUENCE [LARGE SCALE GENOMIC DNA]</scope>
    <source>
        <strain evidence="11 12">DSM 17862</strain>
    </source>
</reference>
<dbReference type="InterPro" id="IPR018511">
    <property type="entry name" value="Hemolysin-typ_Ca-bd_CS"/>
</dbReference>
<dbReference type="EMBL" id="FOHO01000002">
    <property type="protein sequence ID" value="SES92023.1"/>
    <property type="molecule type" value="Genomic_DNA"/>
</dbReference>
<dbReference type="InterPro" id="IPR001343">
    <property type="entry name" value="Hemolysn_Ca-bd"/>
</dbReference>
<evidence type="ECO:0000256" key="5">
    <source>
        <dbReference type="ARBA" id="ARBA00022670"/>
    </source>
</evidence>
<dbReference type="InterPro" id="IPR024079">
    <property type="entry name" value="MetalloPept_cat_dom_sf"/>
</dbReference>
<evidence type="ECO:0000256" key="7">
    <source>
        <dbReference type="ARBA" id="ARBA00022737"/>
    </source>
</evidence>
<dbReference type="GO" id="GO:0008270">
    <property type="term" value="F:zinc ion binding"/>
    <property type="evidence" value="ECO:0007669"/>
    <property type="project" value="InterPro"/>
</dbReference>
<keyword evidence="7" id="KW-0677">Repeat</keyword>
<comment type="subcellular location">
    <subcellularLocation>
        <location evidence="2">Secreted</location>
    </subcellularLocation>
</comment>
<name>A0A1I0AE90_9RHOB</name>
<evidence type="ECO:0000256" key="6">
    <source>
        <dbReference type="ARBA" id="ARBA00022723"/>
    </source>
</evidence>
<dbReference type="RefSeq" id="WP_090732473.1">
    <property type="nucleotide sequence ID" value="NZ_FOHO01000002.1"/>
</dbReference>
<keyword evidence="9" id="KW-0862">Zinc</keyword>
<dbReference type="InterPro" id="IPR006026">
    <property type="entry name" value="Peptidase_Metallo"/>
</dbReference>
<dbReference type="AlphaFoldDB" id="A0A1I0AE90"/>
<evidence type="ECO:0000313" key="12">
    <source>
        <dbReference type="Proteomes" id="UP000199180"/>
    </source>
</evidence>
<evidence type="ECO:0000256" key="9">
    <source>
        <dbReference type="ARBA" id="ARBA00022833"/>
    </source>
</evidence>
<dbReference type="STRING" id="364199.SAMN04489858_102193"/>
<dbReference type="GO" id="GO:0004222">
    <property type="term" value="F:metalloendopeptidase activity"/>
    <property type="evidence" value="ECO:0007669"/>
    <property type="project" value="InterPro"/>
</dbReference>
<dbReference type="InterPro" id="IPR011049">
    <property type="entry name" value="Serralysin-like_metalloprot_C"/>
</dbReference>
<dbReference type="Pfam" id="PF00353">
    <property type="entry name" value="HemolysinCabind"/>
    <property type="match status" value="3"/>
</dbReference>
<proteinExistence type="inferred from homology"/>
<evidence type="ECO:0000256" key="8">
    <source>
        <dbReference type="ARBA" id="ARBA00022801"/>
    </source>
</evidence>
<keyword evidence="5" id="KW-0645">Protease</keyword>
<protein>
    <submittedName>
        <fullName evidence="11">Serralysin</fullName>
    </submittedName>
</protein>